<dbReference type="PROSITE" id="PS00198">
    <property type="entry name" value="4FE4S_FER_1"/>
    <property type="match status" value="1"/>
</dbReference>
<evidence type="ECO:0000256" key="1">
    <source>
        <dbReference type="ARBA" id="ARBA00022485"/>
    </source>
</evidence>
<keyword evidence="1" id="KW-0004">4Fe-4S</keyword>
<dbReference type="GO" id="GO:0046872">
    <property type="term" value="F:metal ion binding"/>
    <property type="evidence" value="ECO:0007669"/>
    <property type="project" value="UniProtKB-KW"/>
</dbReference>
<dbReference type="InterPro" id="IPR017900">
    <property type="entry name" value="4Fe4S_Fe_S_CS"/>
</dbReference>
<name>A0AA37RZC7_9GAMM</name>
<reference evidence="7" key="2">
    <citation type="submission" date="2023-01" db="EMBL/GenBank/DDBJ databases">
        <title>Draft genome sequence of Paraferrimonas sedimenticola strain NBRC 101628.</title>
        <authorList>
            <person name="Sun Q."/>
            <person name="Mori K."/>
        </authorList>
    </citation>
    <scope>NUCLEOTIDE SEQUENCE</scope>
    <source>
        <strain evidence="7">NBRC 101628</strain>
    </source>
</reference>
<evidence type="ECO:0000256" key="2">
    <source>
        <dbReference type="ARBA" id="ARBA00022723"/>
    </source>
</evidence>
<comment type="caution">
    <text evidence="7">The sequence shown here is derived from an EMBL/GenBank/DDBJ whole genome shotgun (WGS) entry which is preliminary data.</text>
</comment>
<keyword evidence="2" id="KW-0479">Metal-binding</keyword>
<dbReference type="NCBIfam" id="NF009053">
    <property type="entry name" value="PRK12387.1"/>
    <property type="match status" value="1"/>
</dbReference>
<keyword evidence="8" id="KW-1185">Reference proteome</keyword>
<dbReference type="Pfam" id="PF12838">
    <property type="entry name" value="Fer4_7"/>
    <property type="match status" value="1"/>
</dbReference>
<dbReference type="Proteomes" id="UP001161422">
    <property type="component" value="Unassembled WGS sequence"/>
</dbReference>
<dbReference type="AlphaFoldDB" id="A0AA37RZC7"/>
<dbReference type="PANTHER" id="PTHR10849:SF35">
    <property type="entry name" value="FORMATE HYDROGENLYASE SUBUNIT 6-RELATED"/>
    <property type="match status" value="1"/>
</dbReference>
<dbReference type="GO" id="GO:0051539">
    <property type="term" value="F:4 iron, 4 sulfur cluster binding"/>
    <property type="evidence" value="ECO:0007669"/>
    <property type="project" value="UniProtKB-KW"/>
</dbReference>
<dbReference type="GO" id="GO:0016020">
    <property type="term" value="C:membrane"/>
    <property type="evidence" value="ECO:0007669"/>
    <property type="project" value="InterPro"/>
</dbReference>
<dbReference type="RefSeq" id="WP_095504838.1">
    <property type="nucleotide sequence ID" value="NZ_BSNC01000006.1"/>
</dbReference>
<dbReference type="Gene3D" id="3.30.70.3270">
    <property type="match status" value="1"/>
</dbReference>
<evidence type="ECO:0000313" key="8">
    <source>
        <dbReference type="Proteomes" id="UP001161422"/>
    </source>
</evidence>
<organism evidence="7 8">
    <name type="scientific">Paraferrimonas sedimenticola</name>
    <dbReference type="NCBI Taxonomy" id="375674"/>
    <lineage>
        <taxon>Bacteria</taxon>
        <taxon>Pseudomonadati</taxon>
        <taxon>Pseudomonadota</taxon>
        <taxon>Gammaproteobacteria</taxon>
        <taxon>Alteromonadales</taxon>
        <taxon>Ferrimonadaceae</taxon>
        <taxon>Paraferrimonas</taxon>
    </lineage>
</organism>
<dbReference type="EMBL" id="BSNC01000006">
    <property type="protein sequence ID" value="GLP97312.1"/>
    <property type="molecule type" value="Genomic_DNA"/>
</dbReference>
<reference evidence="7" key="1">
    <citation type="journal article" date="2014" name="Int. J. Syst. Evol. Microbiol.">
        <title>Complete genome sequence of Corynebacterium casei LMG S-19264T (=DSM 44701T), isolated from a smear-ripened cheese.</title>
        <authorList>
            <consortium name="US DOE Joint Genome Institute (JGI-PGF)"/>
            <person name="Walter F."/>
            <person name="Albersmeier A."/>
            <person name="Kalinowski J."/>
            <person name="Ruckert C."/>
        </authorList>
    </citation>
    <scope>NUCLEOTIDE SEQUENCE</scope>
    <source>
        <strain evidence="7">NBRC 101628</strain>
    </source>
</reference>
<protein>
    <submittedName>
        <fullName evidence="7">Hydrogenase 4 subunit H</fullName>
    </submittedName>
</protein>
<evidence type="ECO:0000256" key="5">
    <source>
        <dbReference type="ARBA" id="ARBA00023014"/>
    </source>
</evidence>
<dbReference type="SUPFAM" id="SSF54862">
    <property type="entry name" value="4Fe-4S ferredoxins"/>
    <property type="match status" value="1"/>
</dbReference>
<evidence type="ECO:0000259" key="6">
    <source>
        <dbReference type="PROSITE" id="PS51379"/>
    </source>
</evidence>
<dbReference type="PROSITE" id="PS51379">
    <property type="entry name" value="4FE4S_FER_2"/>
    <property type="match status" value="2"/>
</dbReference>
<accession>A0AA37RZC7</accession>
<keyword evidence="4" id="KW-0408">Iron</keyword>
<dbReference type="InterPro" id="IPR010226">
    <property type="entry name" value="NADH_quinone_OxRdtase_chainI"/>
</dbReference>
<gene>
    <name evidence="7" type="primary">hyfH</name>
    <name evidence="7" type="ORF">GCM10007895_26190</name>
</gene>
<keyword evidence="3" id="KW-0677">Repeat</keyword>
<feature type="domain" description="4Fe-4S ferredoxin-type" evidence="6">
    <location>
        <begin position="31"/>
        <end position="60"/>
    </location>
</feature>
<evidence type="ECO:0000313" key="7">
    <source>
        <dbReference type="EMBL" id="GLP97312.1"/>
    </source>
</evidence>
<keyword evidence="5" id="KW-0411">Iron-sulfur</keyword>
<dbReference type="GO" id="GO:0003954">
    <property type="term" value="F:NADH dehydrogenase activity"/>
    <property type="evidence" value="ECO:0007669"/>
    <property type="project" value="TreeGrafter"/>
</dbReference>
<proteinExistence type="predicted"/>
<evidence type="ECO:0000256" key="3">
    <source>
        <dbReference type="ARBA" id="ARBA00022737"/>
    </source>
</evidence>
<evidence type="ECO:0000256" key="4">
    <source>
        <dbReference type="ARBA" id="ARBA00023004"/>
    </source>
</evidence>
<dbReference type="GO" id="GO:0009060">
    <property type="term" value="P:aerobic respiration"/>
    <property type="evidence" value="ECO:0007669"/>
    <property type="project" value="TreeGrafter"/>
</dbReference>
<dbReference type="PANTHER" id="PTHR10849">
    <property type="entry name" value="NADH DEHYDROGENASE UBIQUINONE IRON-SULFUR PROTEIN 8, MITOCHONDRIAL"/>
    <property type="match status" value="1"/>
</dbReference>
<dbReference type="InterPro" id="IPR017896">
    <property type="entry name" value="4Fe4S_Fe-S-bd"/>
</dbReference>
<sequence>MFKLLKTIAKAGESTAKYPFAPYPVSDDFRGKPEYQPKQCISCAACTRACPANALIMETNTADNSRRWQLSLARCIYCGRCEEVCPTGAIKLSQDFELAVGNKADLYQEAVFELSSCVQCGVAFAPQKAVKYALDLLVQAGLPTEQLESRTQQLNTCPECRRKANMLEGDGLMQRNTMSQETVNERN</sequence>
<feature type="domain" description="4Fe-4S ferredoxin-type" evidence="6">
    <location>
        <begin position="66"/>
        <end position="95"/>
    </location>
</feature>